<sequence>MSDFSSTPKPGGPQMSYQKARELSAASRFTVTELKGALVALKELTEDPQIAQTLQPFAEVSRYSLPTGFDHSLNELVKLTEPAAATAYTPLEQVDLATLAELLAVRAETSARGLAGMRLAHVLRALADTCSGRDYLTAVELAKNLERSHGELAVQLPAPSEEMPLAQATVDYAHGNLTVPSVLLQHFYSLLAYVSLPQAAYQEGDWQSHKAKLDSRSANTSGEVLEASALPLLLWAAALCRGASPLDPDMLEAVPETLRFQLADLPQVKSPTPITRRAQRLSTCLLEIDGPPGSFSAYQKACHSHDPLWKVGALDPFGWEHYRVLHRCLEPTREIPGLENRRDVLIITPPAPGQNDRTQEPLDTPQANNVILLGRTRPAIRPFVLALSSSPEITRELCLMGVNVLYRPQRPELLRDLLASPEPLAGTLISATEADHELVREVLQGAPVPLVHSACRNELELLNAAAAVVQELHARNAEEILAAQKSALQNSRSHYRQLQCENPGEIALHQGTLEVWTEEQPAGTLRVLLPPELPSGFFQETEYTLQRILPPEVAPEYFSGPQEGLVLGYSW</sequence>
<dbReference type="EMBL" id="MQSV01000002">
    <property type="protein sequence ID" value="OKL48991.1"/>
    <property type="molecule type" value="Genomic_DNA"/>
</dbReference>
<dbReference type="AlphaFoldDB" id="A0A1Q5PN58"/>
<name>A0A1Q5PN58_9ACTO</name>
<dbReference type="STRING" id="1921764.BSR28_03475"/>
<dbReference type="Proteomes" id="UP000186785">
    <property type="component" value="Unassembled WGS sequence"/>
</dbReference>
<proteinExistence type="predicted"/>
<gene>
    <name evidence="1" type="ORF">BSR29_03905</name>
</gene>
<accession>A0A1Q5PN58</accession>
<keyword evidence="2" id="KW-1185">Reference proteome</keyword>
<comment type="caution">
    <text evidence="1">The sequence shown here is derived from an EMBL/GenBank/DDBJ whole genome shotgun (WGS) entry which is preliminary data.</text>
</comment>
<protein>
    <submittedName>
        <fullName evidence="1">Uncharacterized protein</fullName>
    </submittedName>
</protein>
<dbReference type="RefSeq" id="WP_073708979.1">
    <property type="nucleotide sequence ID" value="NZ_MQSV01000002.1"/>
</dbReference>
<evidence type="ECO:0000313" key="1">
    <source>
        <dbReference type="EMBL" id="OKL48991.1"/>
    </source>
</evidence>
<reference evidence="1 2" key="1">
    <citation type="submission" date="2016-11" db="EMBL/GenBank/DDBJ databases">
        <title>Actinomyces gypaetusis sp. nov. isolated from the vulture Gypaetus barbatus in Qinghai Tibet Plateau China.</title>
        <authorList>
            <person name="Meng X."/>
        </authorList>
    </citation>
    <scope>NUCLEOTIDE SEQUENCE [LARGE SCALE GENOMIC DNA]</scope>
    <source>
        <strain evidence="1 2">VUL4_2</strain>
    </source>
</reference>
<evidence type="ECO:0000313" key="2">
    <source>
        <dbReference type="Proteomes" id="UP000186785"/>
    </source>
</evidence>
<organism evidence="1 2">
    <name type="scientific">Boudabousia liubingyangii</name>
    <dbReference type="NCBI Taxonomy" id="1921764"/>
    <lineage>
        <taxon>Bacteria</taxon>
        <taxon>Bacillati</taxon>
        <taxon>Actinomycetota</taxon>
        <taxon>Actinomycetes</taxon>
        <taxon>Actinomycetales</taxon>
        <taxon>Actinomycetaceae</taxon>
        <taxon>Boudabousia</taxon>
    </lineage>
</organism>